<feature type="domain" description="Rhamnogalacturonase A/B/Epimerase-like pectate lyase" evidence="2">
    <location>
        <begin position="186"/>
        <end position="237"/>
    </location>
</feature>
<dbReference type="InterPro" id="IPR024535">
    <property type="entry name" value="RHGA/B-epi-like_pectate_lyase"/>
</dbReference>
<name>A0AAD7GZ59_9AGAR</name>
<accession>A0AAD7GZ59</accession>
<protein>
    <recommendedName>
        <fullName evidence="2">Rhamnogalacturonase A/B/Epimerase-like pectate lyase domain-containing protein</fullName>
    </recommendedName>
</protein>
<organism evidence="3 4">
    <name type="scientific">Mycena metata</name>
    <dbReference type="NCBI Taxonomy" id="1033252"/>
    <lineage>
        <taxon>Eukaryota</taxon>
        <taxon>Fungi</taxon>
        <taxon>Dikarya</taxon>
        <taxon>Basidiomycota</taxon>
        <taxon>Agaricomycotina</taxon>
        <taxon>Agaricomycetes</taxon>
        <taxon>Agaricomycetidae</taxon>
        <taxon>Agaricales</taxon>
        <taxon>Marasmiineae</taxon>
        <taxon>Mycenaceae</taxon>
        <taxon>Mycena</taxon>
    </lineage>
</organism>
<dbReference type="SUPFAM" id="SSF51126">
    <property type="entry name" value="Pectin lyase-like"/>
    <property type="match status" value="2"/>
</dbReference>
<evidence type="ECO:0000259" key="2">
    <source>
        <dbReference type="Pfam" id="PF12708"/>
    </source>
</evidence>
<dbReference type="EMBL" id="JARKIB010000431">
    <property type="protein sequence ID" value="KAJ7708550.1"/>
    <property type="molecule type" value="Genomic_DNA"/>
</dbReference>
<dbReference type="Gene3D" id="2.160.20.10">
    <property type="entry name" value="Single-stranded right-handed beta-helix, Pectin lyase-like"/>
    <property type="match status" value="2"/>
</dbReference>
<dbReference type="Pfam" id="PF12708">
    <property type="entry name" value="Pect-lyase_RHGA_epim"/>
    <property type="match status" value="2"/>
</dbReference>
<gene>
    <name evidence="3" type="ORF">B0H16DRAFT_1481276</name>
</gene>
<evidence type="ECO:0000256" key="1">
    <source>
        <dbReference type="SAM" id="MobiDB-lite"/>
    </source>
</evidence>
<keyword evidence="4" id="KW-1185">Reference proteome</keyword>
<dbReference type="Proteomes" id="UP001215598">
    <property type="component" value="Unassembled WGS sequence"/>
</dbReference>
<evidence type="ECO:0000313" key="3">
    <source>
        <dbReference type="EMBL" id="KAJ7708550.1"/>
    </source>
</evidence>
<feature type="domain" description="Rhamnogalacturonase A/B/Epimerase-like pectate lyase" evidence="2">
    <location>
        <begin position="23"/>
        <end position="61"/>
    </location>
</feature>
<evidence type="ECO:0000313" key="4">
    <source>
        <dbReference type="Proteomes" id="UP001215598"/>
    </source>
</evidence>
<dbReference type="InterPro" id="IPR012334">
    <property type="entry name" value="Pectin_lyas_fold"/>
</dbReference>
<dbReference type="CDD" id="cd23668">
    <property type="entry name" value="GH55_beta13glucanase-like"/>
    <property type="match status" value="1"/>
</dbReference>
<reference evidence="3" key="1">
    <citation type="submission" date="2023-03" db="EMBL/GenBank/DDBJ databases">
        <title>Massive genome expansion in bonnet fungi (Mycena s.s.) driven by repeated elements and novel gene families across ecological guilds.</title>
        <authorList>
            <consortium name="Lawrence Berkeley National Laboratory"/>
            <person name="Harder C.B."/>
            <person name="Miyauchi S."/>
            <person name="Viragh M."/>
            <person name="Kuo A."/>
            <person name="Thoen E."/>
            <person name="Andreopoulos B."/>
            <person name="Lu D."/>
            <person name="Skrede I."/>
            <person name="Drula E."/>
            <person name="Henrissat B."/>
            <person name="Morin E."/>
            <person name="Kohler A."/>
            <person name="Barry K."/>
            <person name="LaButti K."/>
            <person name="Morin E."/>
            <person name="Salamov A."/>
            <person name="Lipzen A."/>
            <person name="Mereny Z."/>
            <person name="Hegedus B."/>
            <person name="Baldrian P."/>
            <person name="Stursova M."/>
            <person name="Weitz H."/>
            <person name="Taylor A."/>
            <person name="Grigoriev I.V."/>
            <person name="Nagy L.G."/>
            <person name="Martin F."/>
            <person name="Kauserud H."/>
        </authorList>
    </citation>
    <scope>NUCLEOTIDE SEQUENCE</scope>
    <source>
        <strain evidence="3">CBHHK182m</strain>
    </source>
</reference>
<sequence length="1479" mass="155286">MSGQLCRSDVGRRCLRHVDIQPAVTIRNVQITNAVSAIYQEWNWGFTWQNIQISNCQVGFDLNTGGLTLATQSAGGVLIIDSKISTTGIGIRMSSSQRTALGGSIILDHVAFTAAQSAANTGIGLEWFQGNVYLGTSKRYLQGSLTPVSSRPQTLTDITGTYFSRSRPQYETYSGNQFLTLMTSGLGAKGDGINDDTAAINTFLSTNSGCAILLIETGTYLVKNTIFVPAGTQVAGTLYAVIMGSGPNFGDQKNPLPVIQVGNPGDVGQVEMSDLVITTVGGSAGAIGIEWNLEAGSQGAAGLWDVHIRLGGAKGSNINAANCLTSSINAAGCTSAFLGLHITPLGSGYFENVWVWNADHDLDDPNQTQINSFSGRGILVESATGPVWLVGTASEHHVIYQCAFNNAQNIYAGLIQSETPYFQPTPIPPAPFSTTLSYGDPSEAVAAAWGLVITNSFDMFVYGAGLYSFFQTYGQACVPNRNCQDSMVLVDQQSAAVYIYQLTTAGSTNMISYPGNMSVALQADNIDGFASTLSFWGANGTGTGTGTGPGGGGGFGDFTAVSESLSPRFAEEAQDEFVFLDPGGTPVTALLPSTVSEINAVTPTWTFPIVSPTAGPVTFTVPISGSQTFSSVVPPPSSGVIVIVTGPGDAVRSLSGGPSGPSVVGTLPPSVGISGGTTPTPVLPIGWLGPWTDPQCLSVYPNPFSSSGAKTGTFVCAGTTTSFPIPTATTTVSAEGATVTLNICINISSSSTVADRLPMIVYSRLKAFIKGKFLGKNLKGLYKGLLKAFSAKGLYALGEHCGGTPVGGALATQCSLVAGILPSWSLDIIPSPGASTITFTGPLTSTPTWISIVPVPTQTDTPGVNVIGPPADKDRCNSGNIWTLLFNLIIDPCLPLDVGIIDGITPVPVTPPGWTGSWTNPIPRPTPSPDDSRTMTSVTTLSTFRSLGGRNIDSNPGKSYFCKNSYTAATAIYVGPTTRITLSASNSLSQSTSRLQCESLPSVAQHKSHAQFEINIPRCDELMVVNTQNVLLGAADYVVLDPAGGNTGTTLIGQPVLGAPVGQVVNREHVFELGYIGQFVGSPPMTNGNCTWVQDNLLDYMRADGSTMGLALVQAIDQTPNMVWVDKPLNQAKSNVVNQNSATATNPPQLKNMNMIPQFASFAAAAQQIYKVEFFLRNLAGPILWRNFTNLQGYSARVQDLLSEITPTVVLVDDASLPLVFNVWLQNLLNTYPNGCTSRGQNAFNFYRGIMNQLSAQTGQAVPQCFPLFTSGIVPSTFNPNIQMPPAPQAPRCNVPGFQGLIFYDDGILFFGNFSFCVLIYTSLTRISKGASPGISDVQIMGSGNAGIYAIGTGTSISDTHIQGLAIDSTLQGCAGSYIFDDVAPNTAGYSTANIAFECDNGLGPQDVTFEFVMNGETLPACILVRADANPGTLWRALCSPTPQDNTECAESLGRLGPNGASSDLSMEITSFTFGAGEE</sequence>
<proteinExistence type="predicted"/>
<dbReference type="InterPro" id="IPR011050">
    <property type="entry name" value="Pectin_lyase_fold/virulence"/>
</dbReference>
<feature type="region of interest" description="Disordered" evidence="1">
    <location>
        <begin position="915"/>
        <end position="935"/>
    </location>
</feature>
<comment type="caution">
    <text evidence="3">The sequence shown here is derived from an EMBL/GenBank/DDBJ whole genome shotgun (WGS) entry which is preliminary data.</text>
</comment>